<dbReference type="GeneTree" id="ENSGT00390000002837"/>
<evidence type="ECO:0000313" key="7">
    <source>
        <dbReference type="Ensembl" id="ENSNNAP00000012133.1"/>
    </source>
</evidence>
<evidence type="ECO:0000256" key="6">
    <source>
        <dbReference type="ARBA" id="ARBA00035289"/>
    </source>
</evidence>
<accession>A0A8C6XC73</accession>
<keyword evidence="8" id="KW-1185">Reference proteome</keyword>
<dbReference type="OMA" id="QENEWPG"/>
<sequence>RMARVSQGSQRRLAASVKGIFWGCVIFTCRTPECDWPKKSTEVKICPCSVLLHTSVSRKGLEEFFDNPKNWGKEVKSGDSWTVEQLRGKSSDDLHKLWYVLLKERNMLLTLEQESKRQSQKMPSPERLEKVIKSMERMDQVIQEREDALRLLQTGQEKEWYTYREWPIPWYLNARHKKKRFYYLPNVKPFIRLRYEKLLRMQYKEAAKQRREKRLQEKTLAAESES</sequence>
<dbReference type="AlphaFoldDB" id="A0A8C6XC73"/>
<dbReference type="InterPro" id="IPR038340">
    <property type="entry name" value="MRP-L47_sf"/>
</dbReference>
<name>A0A8C6XC73_NAJNA</name>
<dbReference type="GO" id="GO:0003735">
    <property type="term" value="F:structural constituent of ribosome"/>
    <property type="evidence" value="ECO:0007669"/>
    <property type="project" value="InterPro"/>
</dbReference>
<dbReference type="GO" id="GO:0005762">
    <property type="term" value="C:mitochondrial large ribosomal subunit"/>
    <property type="evidence" value="ECO:0007669"/>
    <property type="project" value="Ensembl"/>
</dbReference>
<gene>
    <name evidence="7" type="primary">MRPL47</name>
</gene>
<evidence type="ECO:0000256" key="2">
    <source>
        <dbReference type="ARBA" id="ARBA00009254"/>
    </source>
</evidence>
<proteinExistence type="inferred from homology"/>
<dbReference type="OrthoDB" id="270763at2759"/>
<keyword evidence="4" id="KW-0496">Mitochondrion</keyword>
<comment type="subcellular location">
    <subcellularLocation>
        <location evidence="1">Mitochondrion</location>
    </subcellularLocation>
</comment>
<organism evidence="7 8">
    <name type="scientific">Naja naja</name>
    <name type="common">Indian cobra</name>
    <dbReference type="NCBI Taxonomy" id="35670"/>
    <lineage>
        <taxon>Eukaryota</taxon>
        <taxon>Metazoa</taxon>
        <taxon>Chordata</taxon>
        <taxon>Craniata</taxon>
        <taxon>Vertebrata</taxon>
        <taxon>Euteleostomi</taxon>
        <taxon>Lepidosauria</taxon>
        <taxon>Squamata</taxon>
        <taxon>Bifurcata</taxon>
        <taxon>Unidentata</taxon>
        <taxon>Episquamata</taxon>
        <taxon>Toxicofera</taxon>
        <taxon>Serpentes</taxon>
        <taxon>Colubroidea</taxon>
        <taxon>Elapidae</taxon>
        <taxon>Elapinae</taxon>
        <taxon>Naja</taxon>
    </lineage>
</organism>
<dbReference type="Pfam" id="PF06984">
    <property type="entry name" value="MRP-L47"/>
    <property type="match status" value="1"/>
</dbReference>
<protein>
    <recommendedName>
        <fullName evidence="6">Large ribosomal subunit protein uL29m</fullName>
    </recommendedName>
</protein>
<keyword evidence="5" id="KW-0687">Ribonucleoprotein</keyword>
<comment type="similarity">
    <text evidence="2">Belongs to the universal ribosomal protein uL29 family.</text>
</comment>
<reference evidence="7" key="2">
    <citation type="submission" date="2025-09" db="UniProtKB">
        <authorList>
            <consortium name="Ensembl"/>
        </authorList>
    </citation>
    <scope>IDENTIFICATION</scope>
</reference>
<dbReference type="InterPro" id="IPR010729">
    <property type="entry name" value="Ribosomal_uL29_mit"/>
</dbReference>
<evidence type="ECO:0000256" key="5">
    <source>
        <dbReference type="ARBA" id="ARBA00023274"/>
    </source>
</evidence>
<evidence type="ECO:0000256" key="1">
    <source>
        <dbReference type="ARBA" id="ARBA00004173"/>
    </source>
</evidence>
<dbReference type="PANTHER" id="PTHR21183">
    <property type="entry name" value="RIBOSOMAL PROTEIN L47, MITOCHONDRIAL-RELATED"/>
    <property type="match status" value="1"/>
</dbReference>
<dbReference type="Gene3D" id="6.10.330.20">
    <property type="match status" value="1"/>
</dbReference>
<dbReference type="GO" id="GO:0032543">
    <property type="term" value="P:mitochondrial translation"/>
    <property type="evidence" value="ECO:0007669"/>
    <property type="project" value="TreeGrafter"/>
</dbReference>
<evidence type="ECO:0000256" key="4">
    <source>
        <dbReference type="ARBA" id="ARBA00023128"/>
    </source>
</evidence>
<dbReference type="Proteomes" id="UP000694559">
    <property type="component" value="Unplaced"/>
</dbReference>
<dbReference type="Ensembl" id="ENSNNAT00000012694.1">
    <property type="protein sequence ID" value="ENSNNAP00000012133.1"/>
    <property type="gene ID" value="ENSNNAG00000008025.1"/>
</dbReference>
<evidence type="ECO:0000256" key="3">
    <source>
        <dbReference type="ARBA" id="ARBA00022980"/>
    </source>
</evidence>
<dbReference type="PANTHER" id="PTHR21183:SF18">
    <property type="entry name" value="LARGE RIBOSOMAL SUBUNIT PROTEIN UL29M"/>
    <property type="match status" value="1"/>
</dbReference>
<reference evidence="7" key="1">
    <citation type="submission" date="2025-08" db="UniProtKB">
        <authorList>
            <consortium name="Ensembl"/>
        </authorList>
    </citation>
    <scope>IDENTIFICATION</scope>
</reference>
<evidence type="ECO:0000313" key="8">
    <source>
        <dbReference type="Proteomes" id="UP000694559"/>
    </source>
</evidence>
<keyword evidence="3" id="KW-0689">Ribosomal protein</keyword>